<dbReference type="GO" id="GO:0000149">
    <property type="term" value="F:SNARE binding"/>
    <property type="evidence" value="ECO:0007669"/>
    <property type="project" value="TreeGrafter"/>
</dbReference>
<organism evidence="5 6">
    <name type="scientific">Romanomermis culicivorax</name>
    <name type="common">Nematode worm</name>
    <dbReference type="NCBI Taxonomy" id="13658"/>
    <lineage>
        <taxon>Eukaryota</taxon>
        <taxon>Metazoa</taxon>
        <taxon>Ecdysozoa</taxon>
        <taxon>Nematoda</taxon>
        <taxon>Enoplea</taxon>
        <taxon>Dorylaimia</taxon>
        <taxon>Mermithida</taxon>
        <taxon>Mermithoidea</taxon>
        <taxon>Mermithidae</taxon>
        <taxon>Romanomermis</taxon>
    </lineage>
</organism>
<keyword evidence="5" id="KW-1185">Reference proteome</keyword>
<evidence type="ECO:0000256" key="3">
    <source>
        <dbReference type="ARBA" id="ARBA00023054"/>
    </source>
</evidence>
<accession>A0A915IZA5</accession>
<dbReference type="AlphaFoldDB" id="A0A915IZA5"/>
<evidence type="ECO:0000313" key="6">
    <source>
        <dbReference type="WBParaSite" id="nRc.2.0.1.t19169-RA"/>
    </source>
</evidence>
<keyword evidence="2" id="KW-0653">Protein transport</keyword>
<evidence type="ECO:0000259" key="4">
    <source>
        <dbReference type="Pfam" id="PF10475"/>
    </source>
</evidence>
<evidence type="ECO:0000256" key="1">
    <source>
        <dbReference type="ARBA" id="ARBA00022448"/>
    </source>
</evidence>
<dbReference type="GO" id="GO:0032456">
    <property type="term" value="P:endocytic recycling"/>
    <property type="evidence" value="ECO:0007669"/>
    <property type="project" value="InterPro"/>
</dbReference>
<dbReference type="OMA" id="REYSCIS"/>
<dbReference type="Pfam" id="PF10475">
    <property type="entry name" value="Vps54_N"/>
    <property type="match status" value="1"/>
</dbReference>
<reference evidence="6" key="1">
    <citation type="submission" date="2022-11" db="UniProtKB">
        <authorList>
            <consortium name="WormBaseParasite"/>
        </authorList>
    </citation>
    <scope>IDENTIFICATION</scope>
</reference>
<name>A0A915IZA5_ROMCU</name>
<dbReference type="WBParaSite" id="nRc.2.0.1.t19169-RA">
    <property type="protein sequence ID" value="nRc.2.0.1.t19169-RA"/>
    <property type="gene ID" value="nRc.2.0.1.g19169"/>
</dbReference>
<dbReference type="GO" id="GO:0042147">
    <property type="term" value="P:retrograde transport, endosome to Golgi"/>
    <property type="evidence" value="ECO:0007669"/>
    <property type="project" value="InterPro"/>
</dbReference>
<sequence>MNLEAPRLLHKATKKIFNYILENYPSYSAELTKVMELQELIQNAYAVCQQGRKHLNRTGSVLTVSAFNSMSKHRKRLRLLSTLDILAKIKTMQTTDIEIQRMLEEEDVVNAIRLCLECKSIAALYREYSCISDLSLKLQTTLINIERHLDNMLASCTVNFESERFNKVVEAYKILARLDSIPEKVIQIVQSAIEDTCSSVIIKYLGKQFSATEVIDKLQHFVGQCKI</sequence>
<proteinExistence type="predicted"/>
<evidence type="ECO:0000256" key="2">
    <source>
        <dbReference type="ARBA" id="ARBA00022927"/>
    </source>
</evidence>
<dbReference type="PANTHER" id="PTHR13258:SF0">
    <property type="entry name" value="SYNDETIN"/>
    <property type="match status" value="1"/>
</dbReference>
<dbReference type="InterPro" id="IPR019515">
    <property type="entry name" value="VPS54_N"/>
</dbReference>
<dbReference type="Proteomes" id="UP000887565">
    <property type="component" value="Unplaced"/>
</dbReference>
<evidence type="ECO:0000313" key="5">
    <source>
        <dbReference type="Proteomes" id="UP000887565"/>
    </source>
</evidence>
<dbReference type="InterPro" id="IPR040047">
    <property type="entry name" value="VPS50"/>
</dbReference>
<keyword evidence="1" id="KW-0813">Transport</keyword>
<feature type="domain" description="Vacuolar protein sorting-associated protein 54 N-terminal" evidence="4">
    <location>
        <begin position="10"/>
        <end position="219"/>
    </location>
</feature>
<dbReference type="GO" id="GO:0015031">
    <property type="term" value="P:protein transport"/>
    <property type="evidence" value="ECO:0007669"/>
    <property type="project" value="UniProtKB-KW"/>
</dbReference>
<dbReference type="GO" id="GO:0005829">
    <property type="term" value="C:cytosol"/>
    <property type="evidence" value="ECO:0007669"/>
    <property type="project" value="GOC"/>
</dbReference>
<dbReference type="GO" id="GO:1990745">
    <property type="term" value="C:EARP complex"/>
    <property type="evidence" value="ECO:0007669"/>
    <property type="project" value="InterPro"/>
</dbReference>
<keyword evidence="3" id="KW-0175">Coiled coil</keyword>
<protein>
    <submittedName>
        <fullName evidence="6">Vacuolar protein sorting-associated protein 54 N-terminal domain-containing protein</fullName>
    </submittedName>
</protein>
<dbReference type="PANTHER" id="PTHR13258">
    <property type="entry name" value="SYNDETIN"/>
    <property type="match status" value="1"/>
</dbReference>